<evidence type="ECO:0000259" key="1">
    <source>
        <dbReference type="Pfam" id="PF25545"/>
    </source>
</evidence>
<comment type="caution">
    <text evidence="2">The sequence shown here is derived from an EMBL/GenBank/DDBJ whole genome shotgun (WGS) entry which is preliminary data.</text>
</comment>
<gene>
    <name evidence="2" type="ORF">GP486_002589</name>
</gene>
<sequence>MGLWESSSPRKRRWAWSEMVGGGVEIEGLEPYILGPEQLADKLITRIPLTQTFMLIEAGQWNNHVPLPSIHLDLPPLPEIKCDFLIGYSESAFNPVQRGAIDRLTDGQGRNHARPCSSLLFPFFCVEFESRHSELSTAEYKVAHAGAVVGRGLAELTRRTSGSGDLARDYKEIQFFSLVTHEDVAYMHVHWVHVHHPNEGEAEEPHFEKAVQEMYTLSLPEDQRRIDHDIVKILDWAQGERLEAIRRQLDGLRETGGDARK</sequence>
<keyword evidence="3" id="KW-1185">Reference proteome</keyword>
<feature type="domain" description="DUF7924" evidence="1">
    <location>
        <begin position="60"/>
        <end position="248"/>
    </location>
</feature>
<dbReference type="AlphaFoldDB" id="A0A9P8LET1"/>
<evidence type="ECO:0000313" key="3">
    <source>
        <dbReference type="Proteomes" id="UP000750711"/>
    </source>
</evidence>
<reference evidence="2" key="1">
    <citation type="submission" date="2021-03" db="EMBL/GenBank/DDBJ databases">
        <title>Comparative genomics and phylogenomic investigation of the class Geoglossomycetes provide insights into ecological specialization and systematics.</title>
        <authorList>
            <person name="Melie T."/>
            <person name="Pirro S."/>
            <person name="Miller A.N."/>
            <person name="Quandt A."/>
        </authorList>
    </citation>
    <scope>NUCLEOTIDE SEQUENCE</scope>
    <source>
        <strain evidence="2">CAQ_001_2017</strain>
    </source>
</reference>
<dbReference type="EMBL" id="JAGHQM010000297">
    <property type="protein sequence ID" value="KAH0562760.1"/>
    <property type="molecule type" value="Genomic_DNA"/>
</dbReference>
<evidence type="ECO:0000313" key="2">
    <source>
        <dbReference type="EMBL" id="KAH0562760.1"/>
    </source>
</evidence>
<organism evidence="2 3">
    <name type="scientific">Trichoglossum hirsutum</name>
    <dbReference type="NCBI Taxonomy" id="265104"/>
    <lineage>
        <taxon>Eukaryota</taxon>
        <taxon>Fungi</taxon>
        <taxon>Dikarya</taxon>
        <taxon>Ascomycota</taxon>
        <taxon>Pezizomycotina</taxon>
        <taxon>Geoglossomycetes</taxon>
        <taxon>Geoglossales</taxon>
        <taxon>Geoglossaceae</taxon>
        <taxon>Trichoglossum</taxon>
    </lineage>
</organism>
<accession>A0A9P8LET1</accession>
<dbReference type="Proteomes" id="UP000750711">
    <property type="component" value="Unassembled WGS sequence"/>
</dbReference>
<dbReference type="Pfam" id="PF25545">
    <property type="entry name" value="DUF7924"/>
    <property type="match status" value="1"/>
</dbReference>
<name>A0A9P8LET1_9PEZI</name>
<protein>
    <recommendedName>
        <fullName evidence="1">DUF7924 domain-containing protein</fullName>
    </recommendedName>
</protein>
<dbReference type="InterPro" id="IPR057684">
    <property type="entry name" value="DUF7924"/>
</dbReference>
<proteinExistence type="predicted"/>